<gene>
    <name evidence="2" type="ORF">D641_0113220</name>
</gene>
<organism evidence="2 3">
    <name type="scientific">Brachybacterium muris UCD-AY4</name>
    <dbReference type="NCBI Taxonomy" id="1249481"/>
    <lineage>
        <taxon>Bacteria</taxon>
        <taxon>Bacillati</taxon>
        <taxon>Actinomycetota</taxon>
        <taxon>Actinomycetes</taxon>
        <taxon>Micrococcales</taxon>
        <taxon>Dermabacteraceae</taxon>
        <taxon>Brachybacterium</taxon>
    </lineage>
</organism>
<keyword evidence="3" id="KW-1185">Reference proteome</keyword>
<dbReference type="HOGENOM" id="CLU_2785716_0_0_11"/>
<comment type="caution">
    <text evidence="2">The sequence shown here is derived from an EMBL/GenBank/DDBJ whole genome shotgun (WGS) entry which is preliminary data.</text>
</comment>
<sequence>MTQYPQRPRRRGFIPFPIILPGCCGCGGVATFALIVVGAATAMLGLGEPIPEAQPSGSETAVVQQIGE</sequence>
<accession>A0A022KYD0</accession>
<dbReference type="EMBL" id="AORC01000018">
    <property type="protein sequence ID" value="EYT48150.1"/>
    <property type="molecule type" value="Genomic_DNA"/>
</dbReference>
<keyword evidence="1" id="KW-1133">Transmembrane helix</keyword>
<evidence type="ECO:0000313" key="3">
    <source>
        <dbReference type="Proteomes" id="UP000019754"/>
    </source>
</evidence>
<dbReference type="Proteomes" id="UP000019754">
    <property type="component" value="Unassembled WGS sequence"/>
</dbReference>
<reference evidence="2 3" key="1">
    <citation type="journal article" date="2013" name="Genome Announc.">
        <title>Draft genome sequence of an Actinobacterium, Brachybacterium muris strain UCD-AY4.</title>
        <authorList>
            <person name="Lo J.R."/>
            <person name="Lang J.M."/>
            <person name="Darling A.E."/>
            <person name="Eisen J.A."/>
            <person name="Coil D.A."/>
        </authorList>
    </citation>
    <scope>NUCLEOTIDE SEQUENCE [LARGE SCALE GENOMIC DNA]</scope>
    <source>
        <strain evidence="2 3">UCD-AY4</strain>
    </source>
</reference>
<evidence type="ECO:0000313" key="2">
    <source>
        <dbReference type="EMBL" id="EYT48150.1"/>
    </source>
</evidence>
<dbReference type="AlphaFoldDB" id="A0A022KYD0"/>
<evidence type="ECO:0000256" key="1">
    <source>
        <dbReference type="SAM" id="Phobius"/>
    </source>
</evidence>
<dbReference type="RefSeq" id="WP_017823978.1">
    <property type="nucleotide sequence ID" value="NZ_AORC01000018.1"/>
</dbReference>
<name>A0A022KYD0_9MICO</name>
<feature type="transmembrane region" description="Helical" evidence="1">
    <location>
        <begin position="12"/>
        <end position="40"/>
    </location>
</feature>
<keyword evidence="1" id="KW-0812">Transmembrane</keyword>
<dbReference type="STRING" id="1249481.D641_0113220"/>
<proteinExistence type="predicted"/>
<protein>
    <submittedName>
        <fullName evidence="2">Uncharacterized protein</fullName>
    </submittedName>
</protein>
<keyword evidence="1" id="KW-0472">Membrane</keyword>